<dbReference type="InterPro" id="IPR013106">
    <property type="entry name" value="Ig_V-set"/>
</dbReference>
<dbReference type="SMART" id="SM00409">
    <property type="entry name" value="IG"/>
    <property type="match status" value="2"/>
</dbReference>
<feature type="domain" description="Ig-like" evidence="3">
    <location>
        <begin position="314"/>
        <end position="417"/>
    </location>
</feature>
<dbReference type="SUPFAM" id="SSF48726">
    <property type="entry name" value="Immunoglobulin"/>
    <property type="match status" value="4"/>
</dbReference>
<dbReference type="CDD" id="cd00099">
    <property type="entry name" value="IgV"/>
    <property type="match status" value="1"/>
</dbReference>
<keyword evidence="2" id="KW-0391">Immunity</keyword>
<keyword evidence="5" id="KW-1185">Reference proteome</keyword>
<accession>A0ABR3M1Y2</accession>
<dbReference type="EMBL" id="JAYMGO010000017">
    <property type="protein sequence ID" value="KAL1258069.1"/>
    <property type="molecule type" value="Genomic_DNA"/>
</dbReference>
<dbReference type="InterPro" id="IPR013783">
    <property type="entry name" value="Ig-like_fold"/>
</dbReference>
<name>A0ABR3M1Y2_9TELE</name>
<dbReference type="PROSITE" id="PS50835">
    <property type="entry name" value="IG_LIKE"/>
    <property type="match status" value="2"/>
</dbReference>
<dbReference type="PANTHER" id="PTHR23268">
    <property type="entry name" value="T-CELL RECEPTOR BETA CHAIN"/>
    <property type="match status" value="1"/>
</dbReference>
<evidence type="ECO:0000256" key="1">
    <source>
        <dbReference type="ARBA" id="ARBA00022729"/>
    </source>
</evidence>
<organism evidence="4 5">
    <name type="scientific">Cirrhinus molitorella</name>
    <name type="common">mud carp</name>
    <dbReference type="NCBI Taxonomy" id="172907"/>
    <lineage>
        <taxon>Eukaryota</taxon>
        <taxon>Metazoa</taxon>
        <taxon>Chordata</taxon>
        <taxon>Craniata</taxon>
        <taxon>Vertebrata</taxon>
        <taxon>Euteleostomi</taxon>
        <taxon>Actinopterygii</taxon>
        <taxon>Neopterygii</taxon>
        <taxon>Teleostei</taxon>
        <taxon>Ostariophysi</taxon>
        <taxon>Cypriniformes</taxon>
        <taxon>Cyprinidae</taxon>
        <taxon>Labeoninae</taxon>
        <taxon>Labeonini</taxon>
        <taxon>Cirrhinus</taxon>
    </lineage>
</organism>
<dbReference type="InterPro" id="IPR003599">
    <property type="entry name" value="Ig_sub"/>
</dbReference>
<dbReference type="Proteomes" id="UP001558613">
    <property type="component" value="Unassembled WGS sequence"/>
</dbReference>
<proteinExistence type="predicted"/>
<gene>
    <name evidence="4" type="ORF">QQF64_011313</name>
</gene>
<evidence type="ECO:0000259" key="3">
    <source>
        <dbReference type="PROSITE" id="PS50835"/>
    </source>
</evidence>
<comment type="caution">
    <text evidence="4">The sequence shown here is derived from an EMBL/GenBank/DDBJ whole genome shotgun (WGS) entry which is preliminary data.</text>
</comment>
<keyword evidence="1" id="KW-0732">Signal</keyword>
<evidence type="ECO:0000256" key="2">
    <source>
        <dbReference type="ARBA" id="ARBA00022859"/>
    </source>
</evidence>
<evidence type="ECO:0000313" key="5">
    <source>
        <dbReference type="Proteomes" id="UP001558613"/>
    </source>
</evidence>
<dbReference type="InterPro" id="IPR050413">
    <property type="entry name" value="TCR_beta_variable"/>
</dbReference>
<sequence>MLLLRYWDSQVLSSVSKSSSPIHPITKGDDAQLECQHSISSNSVILWYNKQPPGQGLTLLGHLMMWIGQREDDIIVKVDLKGDATKSGSLIKTALLLPVFHHMSSDSPQAACFGKIVFQSPGDLIKNQDESAVITCTHNIPSYDRILWYKKDIMGFKLMGYLNLIYDNPELEFKSKIKLDGDGRSASNHDGVSQPGILWTRQGNSVQINCTHNKGADYTQMYWYQQRKGESLSLIVFTKSYGEPDFGDSDQSKFGADKRVPESGSLTVKNAQPDDSAMYFCSQNHLAERENMSYAHCLCVSVFVLRLAVTILGKSVIQTPSDLLKKENEFAEIKCTNNVQNYNVIQWYKQSQSTMDLQFMGYLNIKQEIKETIFNDKIKLNGDGRNNVTLTINTLMLNDSAVYFCAAYYTVLRITSV</sequence>
<dbReference type="InterPro" id="IPR007110">
    <property type="entry name" value="Ig-like_dom"/>
</dbReference>
<dbReference type="SMART" id="SM00406">
    <property type="entry name" value="IGv"/>
    <property type="match status" value="2"/>
</dbReference>
<dbReference type="InterPro" id="IPR036179">
    <property type="entry name" value="Ig-like_dom_sf"/>
</dbReference>
<dbReference type="Gene3D" id="2.60.40.10">
    <property type="entry name" value="Immunoglobulins"/>
    <property type="match status" value="3"/>
</dbReference>
<feature type="domain" description="Ig-like" evidence="3">
    <location>
        <begin position="202"/>
        <end position="293"/>
    </location>
</feature>
<protein>
    <recommendedName>
        <fullName evidence="3">Ig-like domain-containing protein</fullName>
    </recommendedName>
</protein>
<dbReference type="Pfam" id="PF07686">
    <property type="entry name" value="V-set"/>
    <property type="match status" value="2"/>
</dbReference>
<dbReference type="PANTHER" id="PTHR23268:SF102">
    <property type="entry name" value="IMMUNOGLOBULIN V-SET DOMAIN-CONTAINING PROTEIN"/>
    <property type="match status" value="1"/>
</dbReference>
<reference evidence="4 5" key="1">
    <citation type="submission" date="2023-09" db="EMBL/GenBank/DDBJ databases">
        <authorList>
            <person name="Wang M."/>
        </authorList>
    </citation>
    <scope>NUCLEOTIDE SEQUENCE [LARGE SCALE GENOMIC DNA]</scope>
    <source>
        <strain evidence="4">GT-2023</strain>
        <tissue evidence="4">Liver</tissue>
    </source>
</reference>
<evidence type="ECO:0000313" key="4">
    <source>
        <dbReference type="EMBL" id="KAL1258069.1"/>
    </source>
</evidence>